<keyword evidence="2" id="KW-1185">Reference proteome</keyword>
<sequence>MKFKPPLVGERNAEGPPNEGVSLSIGVDVTLLFKLALVTSDKMFADFDRSARGLLIDLFSGDPLLVPGKDAVES</sequence>
<comment type="caution">
    <text evidence="1">The sequence shown here is derived from an EMBL/GenBank/DDBJ whole genome shotgun (WGS) entry which is preliminary data.</text>
</comment>
<name>A0A395J4W3_9HELO</name>
<gene>
    <name evidence="1" type="ORF">DID88_008262</name>
</gene>
<protein>
    <submittedName>
        <fullName evidence="1">Uncharacterized protein</fullName>
    </submittedName>
</protein>
<dbReference type="AlphaFoldDB" id="A0A395J4W3"/>
<reference evidence="1 2" key="1">
    <citation type="submission" date="2018-06" db="EMBL/GenBank/DDBJ databases">
        <title>Genome Sequence of the Brown Rot Fungal Pathogen Monilinia fructigena.</title>
        <authorList>
            <person name="Landi L."/>
            <person name="De Miccolis Angelini R.M."/>
            <person name="Pollastro S."/>
            <person name="Abate D."/>
            <person name="Faretra F."/>
            <person name="Romanazzi G."/>
        </authorList>
    </citation>
    <scope>NUCLEOTIDE SEQUENCE [LARGE SCALE GENOMIC DNA]</scope>
    <source>
        <strain evidence="1 2">Mfrg269</strain>
    </source>
</reference>
<dbReference type="EMBL" id="QKRW01000003">
    <property type="protein sequence ID" value="RAL67507.1"/>
    <property type="molecule type" value="Genomic_DNA"/>
</dbReference>
<organism evidence="1 2">
    <name type="scientific">Monilinia fructigena</name>
    <dbReference type="NCBI Taxonomy" id="38457"/>
    <lineage>
        <taxon>Eukaryota</taxon>
        <taxon>Fungi</taxon>
        <taxon>Dikarya</taxon>
        <taxon>Ascomycota</taxon>
        <taxon>Pezizomycotina</taxon>
        <taxon>Leotiomycetes</taxon>
        <taxon>Helotiales</taxon>
        <taxon>Sclerotiniaceae</taxon>
        <taxon>Monilinia</taxon>
    </lineage>
</organism>
<proteinExistence type="predicted"/>
<evidence type="ECO:0000313" key="2">
    <source>
        <dbReference type="Proteomes" id="UP000249056"/>
    </source>
</evidence>
<dbReference type="Proteomes" id="UP000249056">
    <property type="component" value="Unassembled WGS sequence"/>
</dbReference>
<evidence type="ECO:0000313" key="1">
    <source>
        <dbReference type="EMBL" id="RAL67507.1"/>
    </source>
</evidence>
<accession>A0A395J4W3</accession>